<dbReference type="Proteomes" id="UP000557392">
    <property type="component" value="Unassembled WGS sequence"/>
</dbReference>
<dbReference type="InterPro" id="IPR029442">
    <property type="entry name" value="GyrI-like"/>
</dbReference>
<accession>A0A7W6NVM3</accession>
<sequence>MKPDARQLYLARMQRVLDHVDAHLDADLSTEALAAVAAFSPFHFHRQFAELFGISVHRYVQLARIKRASLALAYRKTSVFDVALDSGFGGPEAFARAFRQRIGQSPSRFRDRPEWAPWNAALAPLEQARSQSMTPTFTDADIRIVDFPATPVALIEHRGDPMAIGDTIRRFIDWRRANGLPPAKSATFNILHNDPDTVPPEAHRIDIACAADRVATNPHGVTEGLIPAGRCAVVRMTGPGDDLRAPAHFLYADWLPRSGEEPRDFPMFVQRVKFFPDVPANEAVTEVYLPIQ</sequence>
<dbReference type="PANTHER" id="PTHR40055:SF1">
    <property type="entry name" value="TRANSCRIPTIONAL REGULATOR YGIV-RELATED"/>
    <property type="match status" value="1"/>
</dbReference>
<dbReference type="InterPro" id="IPR018060">
    <property type="entry name" value="HTH_AraC"/>
</dbReference>
<dbReference type="InterPro" id="IPR009057">
    <property type="entry name" value="Homeodomain-like_sf"/>
</dbReference>
<dbReference type="PROSITE" id="PS01124">
    <property type="entry name" value="HTH_ARAC_FAMILY_2"/>
    <property type="match status" value="1"/>
</dbReference>
<comment type="caution">
    <text evidence="5">The sequence shown here is derived from an EMBL/GenBank/DDBJ whole genome shotgun (WGS) entry which is preliminary data.</text>
</comment>
<dbReference type="InterPro" id="IPR010499">
    <property type="entry name" value="AraC_E-bd"/>
</dbReference>
<protein>
    <submittedName>
        <fullName evidence="5">AraC family transcriptional regulator</fullName>
    </submittedName>
</protein>
<organism evidence="5 6">
    <name type="scientific">Sphingomonas kyeonggiensis</name>
    <dbReference type="NCBI Taxonomy" id="1268553"/>
    <lineage>
        <taxon>Bacteria</taxon>
        <taxon>Pseudomonadati</taxon>
        <taxon>Pseudomonadota</taxon>
        <taxon>Alphaproteobacteria</taxon>
        <taxon>Sphingomonadales</taxon>
        <taxon>Sphingomonadaceae</taxon>
        <taxon>Sphingomonas</taxon>
    </lineage>
</organism>
<keyword evidence="6" id="KW-1185">Reference proteome</keyword>
<feature type="domain" description="HTH araC/xylS-type" evidence="4">
    <location>
        <begin position="14"/>
        <end position="112"/>
    </location>
</feature>
<dbReference type="AlphaFoldDB" id="A0A7W6NVM3"/>
<dbReference type="Pfam" id="PF12833">
    <property type="entry name" value="HTH_18"/>
    <property type="match status" value="1"/>
</dbReference>
<keyword evidence="1" id="KW-0805">Transcription regulation</keyword>
<reference evidence="5 6" key="1">
    <citation type="submission" date="2020-08" db="EMBL/GenBank/DDBJ databases">
        <title>Genomic Encyclopedia of Type Strains, Phase IV (KMG-IV): sequencing the most valuable type-strain genomes for metagenomic binning, comparative biology and taxonomic classification.</title>
        <authorList>
            <person name="Goeker M."/>
        </authorList>
    </citation>
    <scope>NUCLEOTIDE SEQUENCE [LARGE SCALE GENOMIC DNA]</scope>
    <source>
        <strain evidence="5 6">DSM 101806</strain>
    </source>
</reference>
<evidence type="ECO:0000256" key="1">
    <source>
        <dbReference type="ARBA" id="ARBA00023015"/>
    </source>
</evidence>
<evidence type="ECO:0000313" key="5">
    <source>
        <dbReference type="EMBL" id="MBB4096756.1"/>
    </source>
</evidence>
<evidence type="ECO:0000256" key="2">
    <source>
        <dbReference type="ARBA" id="ARBA00023125"/>
    </source>
</evidence>
<dbReference type="InterPro" id="IPR020449">
    <property type="entry name" value="Tscrpt_reg_AraC-type_HTH"/>
</dbReference>
<dbReference type="RefSeq" id="WP_343057932.1">
    <property type="nucleotide sequence ID" value="NZ_JACIEH010000001.1"/>
</dbReference>
<keyword evidence="2" id="KW-0238">DNA-binding</keyword>
<dbReference type="PANTHER" id="PTHR40055">
    <property type="entry name" value="TRANSCRIPTIONAL REGULATOR YGIV-RELATED"/>
    <property type="match status" value="1"/>
</dbReference>
<dbReference type="InterPro" id="IPR011256">
    <property type="entry name" value="Reg_factor_effector_dom_sf"/>
</dbReference>
<dbReference type="SMART" id="SM00342">
    <property type="entry name" value="HTH_ARAC"/>
    <property type="match status" value="1"/>
</dbReference>
<dbReference type="SUPFAM" id="SSF46689">
    <property type="entry name" value="Homeodomain-like"/>
    <property type="match status" value="2"/>
</dbReference>
<dbReference type="SMART" id="SM00871">
    <property type="entry name" value="AraC_E_bind"/>
    <property type="match status" value="1"/>
</dbReference>
<dbReference type="SUPFAM" id="SSF55136">
    <property type="entry name" value="Probable bacterial effector-binding domain"/>
    <property type="match status" value="1"/>
</dbReference>
<dbReference type="Gene3D" id="1.10.10.60">
    <property type="entry name" value="Homeodomain-like"/>
    <property type="match status" value="2"/>
</dbReference>
<dbReference type="GO" id="GO:0003700">
    <property type="term" value="F:DNA-binding transcription factor activity"/>
    <property type="evidence" value="ECO:0007669"/>
    <property type="project" value="InterPro"/>
</dbReference>
<dbReference type="PRINTS" id="PR00032">
    <property type="entry name" value="HTHARAC"/>
</dbReference>
<dbReference type="GO" id="GO:0043565">
    <property type="term" value="F:sequence-specific DNA binding"/>
    <property type="evidence" value="ECO:0007669"/>
    <property type="project" value="InterPro"/>
</dbReference>
<dbReference type="Pfam" id="PF06445">
    <property type="entry name" value="GyrI-like"/>
    <property type="match status" value="1"/>
</dbReference>
<evidence type="ECO:0000256" key="3">
    <source>
        <dbReference type="ARBA" id="ARBA00023163"/>
    </source>
</evidence>
<gene>
    <name evidence="5" type="ORF">GGR46_000289</name>
</gene>
<name>A0A7W6NVM3_9SPHN</name>
<dbReference type="InterPro" id="IPR018062">
    <property type="entry name" value="HTH_AraC-typ_CS"/>
</dbReference>
<dbReference type="Gene3D" id="3.20.80.10">
    <property type="entry name" value="Regulatory factor, effector binding domain"/>
    <property type="match status" value="1"/>
</dbReference>
<dbReference type="InterPro" id="IPR050908">
    <property type="entry name" value="SmbC-like"/>
</dbReference>
<proteinExistence type="predicted"/>
<evidence type="ECO:0000259" key="4">
    <source>
        <dbReference type="PROSITE" id="PS01124"/>
    </source>
</evidence>
<dbReference type="PROSITE" id="PS00041">
    <property type="entry name" value="HTH_ARAC_FAMILY_1"/>
    <property type="match status" value="1"/>
</dbReference>
<evidence type="ECO:0000313" key="6">
    <source>
        <dbReference type="Proteomes" id="UP000557392"/>
    </source>
</evidence>
<keyword evidence="3" id="KW-0804">Transcription</keyword>
<dbReference type="EMBL" id="JACIEH010000001">
    <property type="protein sequence ID" value="MBB4096756.1"/>
    <property type="molecule type" value="Genomic_DNA"/>
</dbReference>